<dbReference type="GO" id="GO:0005737">
    <property type="term" value="C:cytoplasm"/>
    <property type="evidence" value="ECO:0007669"/>
    <property type="project" value="TreeGrafter"/>
</dbReference>
<keyword evidence="3" id="KW-1185">Reference proteome</keyword>
<dbReference type="AlphaFoldDB" id="A0AAN6VV01"/>
<gene>
    <name evidence="2" type="ORF">C8A00DRAFT_39898</name>
</gene>
<dbReference type="PANTHER" id="PTHR28307:SF1">
    <property type="entry name" value="PAL1 CELL MORPHOLOGY PROTEIN"/>
    <property type="match status" value="1"/>
</dbReference>
<protein>
    <submittedName>
        <fullName evidence="2">Protein pal1</fullName>
    </submittedName>
</protein>
<feature type="compositionally biased region" description="Pro residues" evidence="1">
    <location>
        <begin position="85"/>
        <end position="94"/>
    </location>
</feature>
<feature type="compositionally biased region" description="Polar residues" evidence="1">
    <location>
        <begin position="363"/>
        <end position="398"/>
    </location>
</feature>
<organism evidence="2 3">
    <name type="scientific">Chaetomidium leptoderma</name>
    <dbReference type="NCBI Taxonomy" id="669021"/>
    <lineage>
        <taxon>Eukaryota</taxon>
        <taxon>Fungi</taxon>
        <taxon>Dikarya</taxon>
        <taxon>Ascomycota</taxon>
        <taxon>Pezizomycotina</taxon>
        <taxon>Sordariomycetes</taxon>
        <taxon>Sordariomycetidae</taxon>
        <taxon>Sordariales</taxon>
        <taxon>Chaetomiaceae</taxon>
        <taxon>Chaetomidium</taxon>
    </lineage>
</organism>
<reference evidence="2" key="1">
    <citation type="journal article" date="2023" name="Mol. Phylogenet. Evol.">
        <title>Genome-scale phylogeny and comparative genomics of the fungal order Sordariales.</title>
        <authorList>
            <person name="Hensen N."/>
            <person name="Bonometti L."/>
            <person name="Westerberg I."/>
            <person name="Brannstrom I.O."/>
            <person name="Guillou S."/>
            <person name="Cros-Aarteil S."/>
            <person name="Calhoun S."/>
            <person name="Haridas S."/>
            <person name="Kuo A."/>
            <person name="Mondo S."/>
            <person name="Pangilinan J."/>
            <person name="Riley R."/>
            <person name="LaButti K."/>
            <person name="Andreopoulos B."/>
            <person name="Lipzen A."/>
            <person name="Chen C."/>
            <person name="Yan M."/>
            <person name="Daum C."/>
            <person name="Ng V."/>
            <person name="Clum A."/>
            <person name="Steindorff A."/>
            <person name="Ohm R.A."/>
            <person name="Martin F."/>
            <person name="Silar P."/>
            <person name="Natvig D.O."/>
            <person name="Lalanne C."/>
            <person name="Gautier V."/>
            <person name="Ament-Velasquez S.L."/>
            <person name="Kruys A."/>
            <person name="Hutchinson M.I."/>
            <person name="Powell A.J."/>
            <person name="Barry K."/>
            <person name="Miller A.N."/>
            <person name="Grigoriev I.V."/>
            <person name="Debuchy R."/>
            <person name="Gladieux P."/>
            <person name="Hiltunen Thoren M."/>
            <person name="Johannesson H."/>
        </authorList>
    </citation>
    <scope>NUCLEOTIDE SEQUENCE</scope>
    <source>
        <strain evidence="2">CBS 538.74</strain>
    </source>
</reference>
<feature type="compositionally biased region" description="Polar residues" evidence="1">
    <location>
        <begin position="116"/>
        <end position="133"/>
    </location>
</feature>
<evidence type="ECO:0000313" key="3">
    <source>
        <dbReference type="Proteomes" id="UP001302745"/>
    </source>
</evidence>
<reference evidence="2" key="2">
    <citation type="submission" date="2023-05" db="EMBL/GenBank/DDBJ databases">
        <authorList>
            <consortium name="Lawrence Berkeley National Laboratory"/>
            <person name="Steindorff A."/>
            <person name="Hensen N."/>
            <person name="Bonometti L."/>
            <person name="Westerberg I."/>
            <person name="Brannstrom I.O."/>
            <person name="Guillou S."/>
            <person name="Cros-Aarteil S."/>
            <person name="Calhoun S."/>
            <person name="Haridas S."/>
            <person name="Kuo A."/>
            <person name="Mondo S."/>
            <person name="Pangilinan J."/>
            <person name="Riley R."/>
            <person name="Labutti K."/>
            <person name="Andreopoulos B."/>
            <person name="Lipzen A."/>
            <person name="Chen C."/>
            <person name="Yanf M."/>
            <person name="Daum C."/>
            <person name="Ng V."/>
            <person name="Clum A."/>
            <person name="Ohm R."/>
            <person name="Martin F."/>
            <person name="Silar P."/>
            <person name="Natvig D."/>
            <person name="Lalanne C."/>
            <person name="Gautier V."/>
            <person name="Ament-Velasquez S.L."/>
            <person name="Kruys A."/>
            <person name="Hutchinson M.I."/>
            <person name="Powell A.J."/>
            <person name="Barry K."/>
            <person name="Miller A.N."/>
            <person name="Grigoriev I.V."/>
            <person name="Debuchy R."/>
            <person name="Gladieux P."/>
            <person name="Thoren M.H."/>
            <person name="Johannesson H."/>
        </authorList>
    </citation>
    <scope>NUCLEOTIDE SEQUENCE</scope>
    <source>
        <strain evidence="2">CBS 538.74</strain>
    </source>
</reference>
<feature type="region of interest" description="Disordered" evidence="1">
    <location>
        <begin position="23"/>
        <end position="168"/>
    </location>
</feature>
<dbReference type="EMBL" id="MU856846">
    <property type="protein sequence ID" value="KAK4157752.1"/>
    <property type="molecule type" value="Genomic_DNA"/>
</dbReference>
<accession>A0AAN6VV01</accession>
<evidence type="ECO:0000313" key="2">
    <source>
        <dbReference type="EMBL" id="KAK4157752.1"/>
    </source>
</evidence>
<dbReference type="PANTHER" id="PTHR28307">
    <property type="entry name" value="PROTEIN PAL1"/>
    <property type="match status" value="1"/>
</dbReference>
<feature type="compositionally biased region" description="Basic and acidic residues" evidence="1">
    <location>
        <begin position="159"/>
        <end position="168"/>
    </location>
</feature>
<name>A0AAN6VV01_9PEZI</name>
<sequence length="468" mass="51824">MGDRDYDDDYTVDKQWASKYILGPLHDPEPNQVCATRLKPLPTPPASANLTRGHFSQGHRTTIDDEEQPFLRRVLSRSNSAKAKPLPPSPPRSKYPPMSALERKRSVHTANPPPTRWNQGTILSRANSVSTPRPSADAMAAVGDDNGPRRRAGSLAERYPGDRSHRPLEMLAQEHRSREGGGDALPRRSASLRERYPGDMSHRPLAVLKREHRAADRAPHLHNHRRQQPSDTIDTLDISGPVPNATYHHSGPFDATLKARNTNKKYAPIEAVRDTNLEALKATPAEYVQDSLEKHVPLQGTAVVPPGMADMGGRTMHYEEGADLMREADAPGGAYKRWDHVRYRDDDLKGKGEPFFSHDQNARGKQQATTSHNGTTSVSYEMQPTTTSSRDYSSSNKRAQGVVVTHTRRHHHRSASNGGADMEEEGEGVPSSSSGLQRSHTTGKSLTQSLKRRFGSLRKKRPSEAAGY</sequence>
<dbReference type="InterPro" id="IPR013226">
    <property type="entry name" value="Pal1"/>
</dbReference>
<feature type="region of interest" description="Disordered" evidence="1">
    <location>
        <begin position="351"/>
        <end position="468"/>
    </location>
</feature>
<feature type="compositionally biased region" description="Basic residues" evidence="1">
    <location>
        <begin position="450"/>
        <end position="461"/>
    </location>
</feature>
<dbReference type="Proteomes" id="UP001302745">
    <property type="component" value="Unassembled WGS sequence"/>
</dbReference>
<dbReference type="Pfam" id="PF08316">
    <property type="entry name" value="Pal1"/>
    <property type="match status" value="1"/>
</dbReference>
<proteinExistence type="predicted"/>
<comment type="caution">
    <text evidence="2">The sequence shown here is derived from an EMBL/GenBank/DDBJ whole genome shotgun (WGS) entry which is preliminary data.</text>
</comment>
<evidence type="ECO:0000256" key="1">
    <source>
        <dbReference type="SAM" id="MobiDB-lite"/>
    </source>
</evidence>
<feature type="compositionally biased region" description="Polar residues" evidence="1">
    <location>
        <begin position="436"/>
        <end position="449"/>
    </location>
</feature>